<proteinExistence type="predicted"/>
<reference evidence="2 3" key="1">
    <citation type="submission" date="2015-05" db="EMBL/GenBank/DDBJ databases">
        <title>Photobacterium galathea sp. nov.</title>
        <authorList>
            <person name="Machado H."/>
            <person name="Gram L."/>
        </authorList>
    </citation>
    <scope>NUCLEOTIDE SEQUENCE [LARGE SCALE GENOMIC DNA]</scope>
    <source>
        <strain evidence="2 3">DSM 25995</strain>
    </source>
</reference>
<gene>
    <name evidence="2" type="ORF">ABT58_06915</name>
</gene>
<protein>
    <submittedName>
        <fullName evidence="2">Dimethyl sulfoxide reductase</fullName>
    </submittedName>
</protein>
<name>A0A0J1JJK6_9GAMM</name>
<evidence type="ECO:0000256" key="1">
    <source>
        <dbReference type="SAM" id="Phobius"/>
    </source>
</evidence>
<keyword evidence="3" id="KW-1185">Reference proteome</keyword>
<dbReference type="InterPro" id="IPR007059">
    <property type="entry name" value="DmsC"/>
</dbReference>
<keyword evidence="1" id="KW-0472">Membrane</keyword>
<organism evidence="2 3">
    <name type="scientific">Photobacterium aphoticum</name>
    <dbReference type="NCBI Taxonomy" id="754436"/>
    <lineage>
        <taxon>Bacteria</taxon>
        <taxon>Pseudomonadati</taxon>
        <taxon>Pseudomonadota</taxon>
        <taxon>Gammaproteobacteria</taxon>
        <taxon>Vibrionales</taxon>
        <taxon>Vibrionaceae</taxon>
        <taxon>Photobacterium</taxon>
    </lineage>
</organism>
<feature type="transmembrane region" description="Helical" evidence="1">
    <location>
        <begin position="167"/>
        <end position="188"/>
    </location>
</feature>
<feature type="transmembrane region" description="Helical" evidence="1">
    <location>
        <begin position="48"/>
        <end position="67"/>
    </location>
</feature>
<feature type="transmembrane region" description="Helical" evidence="1">
    <location>
        <begin position="200"/>
        <end position="222"/>
    </location>
</feature>
<dbReference type="AlphaFoldDB" id="A0A0J1JJK6"/>
<dbReference type="GO" id="GO:0019645">
    <property type="term" value="P:anaerobic electron transport chain"/>
    <property type="evidence" value="ECO:0007669"/>
    <property type="project" value="InterPro"/>
</dbReference>
<keyword evidence="1" id="KW-1133">Transmembrane helix</keyword>
<dbReference type="Pfam" id="PF04976">
    <property type="entry name" value="DmsC"/>
    <property type="match status" value="1"/>
</dbReference>
<feature type="transmembrane region" description="Helical" evidence="1">
    <location>
        <begin position="13"/>
        <end position="36"/>
    </location>
</feature>
<feature type="transmembrane region" description="Helical" evidence="1">
    <location>
        <begin position="132"/>
        <end position="155"/>
    </location>
</feature>
<evidence type="ECO:0000313" key="3">
    <source>
        <dbReference type="Proteomes" id="UP000036426"/>
    </source>
</evidence>
<feature type="transmembrane region" description="Helical" evidence="1">
    <location>
        <begin position="107"/>
        <end position="126"/>
    </location>
</feature>
<dbReference type="PATRIC" id="fig|754436.4.peg.1477"/>
<dbReference type="EMBL" id="LDOV01000010">
    <property type="protein sequence ID" value="KLV02192.1"/>
    <property type="molecule type" value="Genomic_DNA"/>
</dbReference>
<feature type="transmembrane region" description="Helical" evidence="1">
    <location>
        <begin position="79"/>
        <end position="95"/>
    </location>
</feature>
<comment type="caution">
    <text evidence="2">The sequence shown here is derived from an EMBL/GenBank/DDBJ whole genome shotgun (WGS) entry which is preliminary data.</text>
</comment>
<dbReference type="GO" id="GO:0016020">
    <property type="term" value="C:membrane"/>
    <property type="evidence" value="ECO:0007669"/>
    <property type="project" value="InterPro"/>
</dbReference>
<dbReference type="RefSeq" id="WP_047873682.1">
    <property type="nucleotide sequence ID" value="NZ_JBHLZK010000008.1"/>
</dbReference>
<keyword evidence="1" id="KW-0812">Transmembrane</keyword>
<dbReference type="OrthoDB" id="5812702at2"/>
<sequence>MAWYEWPLILSSVFYQLAIGAFIVLGGCILTGKLCFGQMDRLHRTMPALWLLLFSGLFLREITLIFSQVPVAYTLGQEALMVVGFFALALIYWFAEKGLVGSDRLRKAYLMLVIAAGVGYLLHGLMVRSEQWLVASHFLATTLCGGTLLAHASLVKAEHKVDEFNRTLPYVGAGIMVVCLLTGLPQLAGLATLAETQGDIAPFIAQVTSLGLLIAAVGVWFMPLLTKSKPALNVMTFALALIIASSYCAGVGY</sequence>
<feature type="transmembrane region" description="Helical" evidence="1">
    <location>
        <begin position="234"/>
        <end position="252"/>
    </location>
</feature>
<evidence type="ECO:0000313" key="2">
    <source>
        <dbReference type="EMBL" id="KLV02192.1"/>
    </source>
</evidence>
<dbReference type="Proteomes" id="UP000036426">
    <property type="component" value="Unassembled WGS sequence"/>
</dbReference>
<accession>A0A0J1JJK6</accession>